<sequence>MDAIFRIDGNAIETSGHAAGPWNPTMQHGSPPSALVAHLAEEIPTPVPMHVVRVTVDLLRPVPVAPLTFDTEVLREGRKIQLCAVRLFSNGVVVASASVLKVRNAPPELPDHIEHPELDVPLPDDCPPLDVGFTRNPFVGGMSLRKVQGGFGSIGPGKTWYRADRPLIEGRPTSQLMRAVIASDFSNATSSVLDFKHWTFINADLNVFLARQPVGDWILLNSEMWLGPDGAGTASSRLADVQGYFGRAIQNLVIEQRP</sequence>
<accession>A0A933RZN8</accession>
<dbReference type="Gene3D" id="2.40.160.210">
    <property type="entry name" value="Acyl-CoA thioesterase, double hotdog domain"/>
    <property type="match status" value="1"/>
</dbReference>
<evidence type="ECO:0000259" key="2">
    <source>
        <dbReference type="Pfam" id="PF20789"/>
    </source>
</evidence>
<name>A0A933RZN8_RHOPL</name>
<evidence type="ECO:0000313" key="3">
    <source>
        <dbReference type="EMBL" id="MBI5131665.1"/>
    </source>
</evidence>
<dbReference type="InterPro" id="IPR049449">
    <property type="entry name" value="TesB_ACOT8-like_N"/>
</dbReference>
<dbReference type="EMBL" id="JACRJB010000053">
    <property type="protein sequence ID" value="MBI5131665.1"/>
    <property type="molecule type" value="Genomic_DNA"/>
</dbReference>
<comment type="caution">
    <text evidence="3">The sequence shown here is derived from an EMBL/GenBank/DDBJ whole genome shotgun (WGS) entry which is preliminary data.</text>
</comment>
<dbReference type="AlphaFoldDB" id="A0A933RZN8"/>
<organism evidence="3 4">
    <name type="scientific">Rhodopseudomonas palustris</name>
    <dbReference type="NCBI Taxonomy" id="1076"/>
    <lineage>
        <taxon>Bacteria</taxon>
        <taxon>Pseudomonadati</taxon>
        <taxon>Pseudomonadota</taxon>
        <taxon>Alphaproteobacteria</taxon>
        <taxon>Hyphomicrobiales</taxon>
        <taxon>Nitrobacteraceae</taxon>
        <taxon>Rhodopseudomonas</taxon>
    </lineage>
</organism>
<feature type="domain" description="Acyl-CoA thioesterase-like N-terminal HotDog" evidence="1">
    <location>
        <begin position="19"/>
        <end position="99"/>
    </location>
</feature>
<dbReference type="Pfam" id="PF13622">
    <property type="entry name" value="4HBT_3"/>
    <property type="match status" value="1"/>
</dbReference>
<dbReference type="Proteomes" id="UP000782519">
    <property type="component" value="Unassembled WGS sequence"/>
</dbReference>
<protein>
    <submittedName>
        <fullName evidence="3">Thioesterase family protein</fullName>
    </submittedName>
</protein>
<evidence type="ECO:0000313" key="4">
    <source>
        <dbReference type="Proteomes" id="UP000782519"/>
    </source>
</evidence>
<gene>
    <name evidence="3" type="ORF">HZA66_19680</name>
</gene>
<dbReference type="InterPro" id="IPR029069">
    <property type="entry name" value="HotDog_dom_sf"/>
</dbReference>
<reference evidence="3" key="1">
    <citation type="submission" date="2020-07" db="EMBL/GenBank/DDBJ databases">
        <title>Huge and variable diversity of episymbiotic CPR bacteria and DPANN archaea in groundwater ecosystems.</title>
        <authorList>
            <person name="He C.Y."/>
            <person name="Keren R."/>
            <person name="Whittaker M."/>
            <person name="Farag I.F."/>
            <person name="Doudna J."/>
            <person name="Cate J.H.D."/>
            <person name="Banfield J.F."/>
        </authorList>
    </citation>
    <scope>NUCLEOTIDE SEQUENCE</scope>
    <source>
        <strain evidence="3">NC_groundwater_1818_Pr3_B-0.1um_66_35</strain>
    </source>
</reference>
<evidence type="ECO:0000259" key="1">
    <source>
        <dbReference type="Pfam" id="PF13622"/>
    </source>
</evidence>
<dbReference type="InterPro" id="IPR042171">
    <property type="entry name" value="Acyl-CoA_hotdog"/>
</dbReference>
<feature type="domain" description="Acyl-CoA thioesterase-like C-terminal" evidence="2">
    <location>
        <begin position="123"/>
        <end position="254"/>
    </location>
</feature>
<dbReference type="Pfam" id="PF20789">
    <property type="entry name" value="4HBT_3C"/>
    <property type="match status" value="1"/>
</dbReference>
<proteinExistence type="predicted"/>
<dbReference type="SUPFAM" id="SSF54637">
    <property type="entry name" value="Thioesterase/thiol ester dehydrase-isomerase"/>
    <property type="match status" value="2"/>
</dbReference>
<dbReference type="InterPro" id="IPR049450">
    <property type="entry name" value="ACOT8-like_C"/>
</dbReference>